<keyword evidence="4" id="KW-0472">Membrane</keyword>
<dbReference type="InterPro" id="IPR011989">
    <property type="entry name" value="ARM-like"/>
</dbReference>
<evidence type="ECO:0000313" key="6">
    <source>
        <dbReference type="Proteomes" id="UP000023152"/>
    </source>
</evidence>
<keyword evidence="4" id="KW-0812">Transmembrane</keyword>
<keyword evidence="3" id="KW-0653">Protein transport</keyword>
<comment type="similarity">
    <text evidence="1">Belongs to the importin alpha family.</text>
</comment>
<feature type="non-terminal residue" evidence="5">
    <location>
        <position position="1"/>
    </location>
</feature>
<sequence>IIIIIIIINCYCYCYYHYQLVVNKKTKKGTNQQCEELLCDDLFNCLMFLLHNPINEYRRQGCWVLSNVLAGKDEHKTMALQRNKLLSTLITIAKHDILLVRKEAIIALANATCDASASNVQLLVNAGIFIFLFYSFLKKKKKKLFFFFFFPPPLPLVSAGVIETLISYLKEYNSNSLSLVNHIVVILEALIHICGTAEEISPNVYSNRIEQCDGLTVLEELQSNEQLPEESCHVIVSFIQHFFGEKHDPETDVAYHQIEGLTAESSFHSFDAPLRQDKTHSPFQF</sequence>
<dbReference type="AlphaFoldDB" id="X6NFL2"/>
<dbReference type="Gene3D" id="1.25.10.10">
    <property type="entry name" value="Leucine-rich Repeat Variant"/>
    <property type="match status" value="2"/>
</dbReference>
<dbReference type="InterPro" id="IPR016024">
    <property type="entry name" value="ARM-type_fold"/>
</dbReference>
<dbReference type="Proteomes" id="UP000023152">
    <property type="component" value="Unassembled WGS sequence"/>
</dbReference>
<evidence type="ECO:0000256" key="4">
    <source>
        <dbReference type="SAM" id="Phobius"/>
    </source>
</evidence>
<name>X6NFL2_RETFI</name>
<dbReference type="GO" id="GO:0015031">
    <property type="term" value="P:protein transport"/>
    <property type="evidence" value="ECO:0007669"/>
    <property type="project" value="UniProtKB-KW"/>
</dbReference>
<gene>
    <name evidence="5" type="ORF">RFI_12032</name>
</gene>
<comment type="caution">
    <text evidence="5">The sequence shown here is derived from an EMBL/GenBank/DDBJ whole genome shotgun (WGS) entry which is preliminary data.</text>
</comment>
<evidence type="ECO:0000256" key="2">
    <source>
        <dbReference type="ARBA" id="ARBA00022448"/>
    </source>
</evidence>
<evidence type="ECO:0000313" key="5">
    <source>
        <dbReference type="EMBL" id="ETO25110.1"/>
    </source>
</evidence>
<evidence type="ECO:0000256" key="1">
    <source>
        <dbReference type="ARBA" id="ARBA00010394"/>
    </source>
</evidence>
<dbReference type="SUPFAM" id="SSF48371">
    <property type="entry name" value="ARM repeat"/>
    <property type="match status" value="1"/>
</dbReference>
<feature type="transmembrane region" description="Helical" evidence="4">
    <location>
        <begin position="144"/>
        <end position="169"/>
    </location>
</feature>
<reference evidence="5 6" key="1">
    <citation type="journal article" date="2013" name="Curr. Biol.">
        <title>The Genome of the Foraminiferan Reticulomyxa filosa.</title>
        <authorList>
            <person name="Glockner G."/>
            <person name="Hulsmann N."/>
            <person name="Schleicher M."/>
            <person name="Noegel A.A."/>
            <person name="Eichinger L."/>
            <person name="Gallinger C."/>
            <person name="Pawlowski J."/>
            <person name="Sierra R."/>
            <person name="Euteneuer U."/>
            <person name="Pillet L."/>
            <person name="Moustafa A."/>
            <person name="Platzer M."/>
            <person name="Groth M."/>
            <person name="Szafranski K."/>
            <person name="Schliwa M."/>
        </authorList>
    </citation>
    <scope>NUCLEOTIDE SEQUENCE [LARGE SCALE GENOMIC DNA]</scope>
</reference>
<keyword evidence="4" id="KW-1133">Transmembrane helix</keyword>
<protein>
    <submittedName>
        <fullName evidence="5">Importin alpha</fullName>
    </submittedName>
</protein>
<feature type="transmembrane region" description="Helical" evidence="4">
    <location>
        <begin position="120"/>
        <end position="137"/>
    </location>
</feature>
<keyword evidence="6" id="KW-1185">Reference proteome</keyword>
<proteinExistence type="inferred from homology"/>
<dbReference type="EMBL" id="ASPP01008740">
    <property type="protein sequence ID" value="ETO25110.1"/>
    <property type="molecule type" value="Genomic_DNA"/>
</dbReference>
<organism evidence="5 6">
    <name type="scientific">Reticulomyxa filosa</name>
    <dbReference type="NCBI Taxonomy" id="46433"/>
    <lineage>
        <taxon>Eukaryota</taxon>
        <taxon>Sar</taxon>
        <taxon>Rhizaria</taxon>
        <taxon>Retaria</taxon>
        <taxon>Foraminifera</taxon>
        <taxon>Monothalamids</taxon>
        <taxon>Reticulomyxidae</taxon>
        <taxon>Reticulomyxa</taxon>
    </lineage>
</organism>
<keyword evidence="2" id="KW-0813">Transport</keyword>
<accession>X6NFL2</accession>
<evidence type="ECO:0000256" key="3">
    <source>
        <dbReference type="ARBA" id="ARBA00022927"/>
    </source>
</evidence>
<dbReference type="PANTHER" id="PTHR23316">
    <property type="entry name" value="IMPORTIN ALPHA"/>
    <property type="match status" value="1"/>
</dbReference>